<feature type="transmembrane region" description="Helical" evidence="7">
    <location>
        <begin position="272"/>
        <end position="298"/>
    </location>
</feature>
<dbReference type="AlphaFoldDB" id="Q3A9M3"/>
<dbReference type="Pfam" id="PF19300">
    <property type="entry name" value="BPD_transp_1_N"/>
    <property type="match status" value="1"/>
</dbReference>
<comment type="subcellular location">
    <subcellularLocation>
        <location evidence="1 7">Cell membrane</location>
        <topology evidence="1 7">Multi-pass membrane protein</topology>
    </subcellularLocation>
</comment>
<dbReference type="CDD" id="cd06261">
    <property type="entry name" value="TM_PBP2"/>
    <property type="match status" value="1"/>
</dbReference>
<feature type="transmembrane region" description="Helical" evidence="7">
    <location>
        <begin position="9"/>
        <end position="30"/>
    </location>
</feature>
<dbReference type="PROSITE" id="PS50928">
    <property type="entry name" value="ABC_TM1"/>
    <property type="match status" value="1"/>
</dbReference>
<dbReference type="InterPro" id="IPR035906">
    <property type="entry name" value="MetI-like_sf"/>
</dbReference>
<organism evidence="9 10">
    <name type="scientific">Carboxydothermus hydrogenoformans (strain ATCC BAA-161 / DSM 6008 / Z-2901)</name>
    <dbReference type="NCBI Taxonomy" id="246194"/>
    <lineage>
        <taxon>Bacteria</taxon>
        <taxon>Bacillati</taxon>
        <taxon>Bacillota</taxon>
        <taxon>Clostridia</taxon>
        <taxon>Thermoanaerobacterales</taxon>
        <taxon>Thermoanaerobacteraceae</taxon>
        <taxon>Carboxydothermus</taxon>
    </lineage>
</organism>
<evidence type="ECO:0000256" key="5">
    <source>
        <dbReference type="ARBA" id="ARBA00022989"/>
    </source>
</evidence>
<dbReference type="GO" id="GO:0055085">
    <property type="term" value="P:transmembrane transport"/>
    <property type="evidence" value="ECO:0007669"/>
    <property type="project" value="InterPro"/>
</dbReference>
<dbReference type="SUPFAM" id="SSF161098">
    <property type="entry name" value="MetI-like"/>
    <property type="match status" value="1"/>
</dbReference>
<feature type="transmembrane region" description="Helical" evidence="7">
    <location>
        <begin position="173"/>
        <end position="191"/>
    </location>
</feature>
<keyword evidence="10" id="KW-1185">Reference proteome</keyword>
<evidence type="ECO:0000256" key="1">
    <source>
        <dbReference type="ARBA" id="ARBA00004651"/>
    </source>
</evidence>
<evidence type="ECO:0000256" key="7">
    <source>
        <dbReference type="RuleBase" id="RU363032"/>
    </source>
</evidence>
<keyword evidence="2 7" id="KW-0813">Transport</keyword>
<evidence type="ECO:0000256" key="6">
    <source>
        <dbReference type="ARBA" id="ARBA00023136"/>
    </source>
</evidence>
<evidence type="ECO:0000256" key="3">
    <source>
        <dbReference type="ARBA" id="ARBA00022475"/>
    </source>
</evidence>
<dbReference type="HOGENOM" id="CLU_036879_1_2_9"/>
<dbReference type="eggNOG" id="COG0601">
    <property type="taxonomic scope" value="Bacteria"/>
</dbReference>
<reference evidence="9 10" key="1">
    <citation type="journal article" date="2005" name="PLoS Genet.">
        <title>Life in hot carbon monoxide: the complete genome sequence of Carboxydothermus hydrogenoformans Z-2901.</title>
        <authorList>
            <person name="Wu M."/>
            <person name="Ren Q."/>
            <person name="Durkin A.S."/>
            <person name="Daugherty S.C."/>
            <person name="Brinkac L.M."/>
            <person name="Dodson R.J."/>
            <person name="Madupu R."/>
            <person name="Sullivan S.A."/>
            <person name="Kolonay J.F."/>
            <person name="Haft D.H."/>
            <person name="Nelson W.C."/>
            <person name="Tallon L.J."/>
            <person name="Jones K.M."/>
            <person name="Ulrich L.E."/>
            <person name="Gonzalez J.M."/>
            <person name="Zhulin I.B."/>
            <person name="Robb F.T."/>
            <person name="Eisen J.A."/>
        </authorList>
    </citation>
    <scope>NUCLEOTIDE SEQUENCE [LARGE SCALE GENOMIC DNA]</scope>
    <source>
        <strain evidence="10">ATCC BAA-161 / DSM 6008 / Z-2901</strain>
    </source>
</reference>
<evidence type="ECO:0000256" key="4">
    <source>
        <dbReference type="ARBA" id="ARBA00022692"/>
    </source>
</evidence>
<feature type="transmembrane region" description="Helical" evidence="7">
    <location>
        <begin position="230"/>
        <end position="252"/>
    </location>
</feature>
<feature type="transmembrane region" description="Helical" evidence="7">
    <location>
        <begin position="96"/>
        <end position="117"/>
    </location>
</feature>
<evidence type="ECO:0000256" key="2">
    <source>
        <dbReference type="ARBA" id="ARBA00022448"/>
    </source>
</evidence>
<name>Q3A9M3_CARHZ</name>
<protein>
    <submittedName>
        <fullName evidence="9">Oligopeptide ABC transporter, permease protein</fullName>
    </submittedName>
</protein>
<feature type="transmembrane region" description="Helical" evidence="7">
    <location>
        <begin position="129"/>
        <end position="153"/>
    </location>
</feature>
<dbReference type="FunCoup" id="Q3A9M3">
    <property type="interactions" value="97"/>
</dbReference>
<gene>
    <name evidence="9" type="ordered locus">CHY_2363</name>
</gene>
<accession>Q3A9M3</accession>
<keyword evidence="6 7" id="KW-0472">Membrane</keyword>
<evidence type="ECO:0000259" key="8">
    <source>
        <dbReference type="PROSITE" id="PS50928"/>
    </source>
</evidence>
<keyword evidence="3" id="KW-1003">Cell membrane</keyword>
<dbReference type="Proteomes" id="UP000002706">
    <property type="component" value="Chromosome"/>
</dbReference>
<dbReference type="GO" id="GO:0005886">
    <property type="term" value="C:plasma membrane"/>
    <property type="evidence" value="ECO:0007669"/>
    <property type="project" value="UniProtKB-SubCell"/>
</dbReference>
<dbReference type="InParanoid" id="Q3A9M3"/>
<dbReference type="KEGG" id="chy:CHY_2363"/>
<evidence type="ECO:0000313" key="10">
    <source>
        <dbReference type="Proteomes" id="UP000002706"/>
    </source>
</evidence>
<dbReference type="InterPro" id="IPR000515">
    <property type="entry name" value="MetI-like"/>
</dbReference>
<proteinExistence type="inferred from homology"/>
<dbReference type="InterPro" id="IPR045621">
    <property type="entry name" value="BPD_transp_1_N"/>
</dbReference>
<feature type="domain" description="ABC transmembrane type-1" evidence="8">
    <location>
        <begin position="94"/>
        <end position="291"/>
    </location>
</feature>
<dbReference type="STRING" id="246194.CHY_2363"/>
<sequence length="308" mass="34151">MFAIIRQRIFSGIIAVWLIATITFFLMHSIPGGPFTDAKKLPPEVEKNLMAKYHLDQPLLKQYEYYMLNLLKGDLGVSIKYEGRTVNEIIKDGFPVSASLGFIALLIAVTFGVLLGIISALKKNSILDYISVIIATIGFSVPSFILATLLMYIFALKLNLLPAALWETPANAILPSISLAFLPMAFITRMVRANLLEELEKDYIKTARAKGLSEKTVIFKHALKNAILPVVTYLGPMAAGIFTGSFVIEKIFVIPGLGRDFVTSITNRDYTVIMGLTIFYSVLLIFMNLLVDISYGFIDPRIKLGKGE</sequence>
<evidence type="ECO:0000313" key="9">
    <source>
        <dbReference type="EMBL" id="ABB15904.1"/>
    </source>
</evidence>
<keyword evidence="5 7" id="KW-1133">Transmembrane helix</keyword>
<dbReference type="RefSeq" id="WP_011345234.1">
    <property type="nucleotide sequence ID" value="NC_007503.1"/>
</dbReference>
<dbReference type="EMBL" id="CP000141">
    <property type="protein sequence ID" value="ABB15904.1"/>
    <property type="molecule type" value="Genomic_DNA"/>
</dbReference>
<comment type="similarity">
    <text evidence="7">Belongs to the binding-protein-dependent transport system permease family.</text>
</comment>
<dbReference type="PANTHER" id="PTHR43163">
    <property type="entry name" value="DIPEPTIDE TRANSPORT SYSTEM PERMEASE PROTEIN DPPB-RELATED"/>
    <property type="match status" value="1"/>
</dbReference>
<dbReference type="Gene3D" id="1.10.3720.10">
    <property type="entry name" value="MetI-like"/>
    <property type="match status" value="1"/>
</dbReference>
<dbReference type="PANTHER" id="PTHR43163:SF6">
    <property type="entry name" value="DIPEPTIDE TRANSPORT SYSTEM PERMEASE PROTEIN DPPB-RELATED"/>
    <property type="match status" value="1"/>
</dbReference>
<dbReference type="Pfam" id="PF00528">
    <property type="entry name" value="BPD_transp_1"/>
    <property type="match status" value="1"/>
</dbReference>
<keyword evidence="4 7" id="KW-0812">Transmembrane</keyword>